<dbReference type="STRING" id="37360.A0A0G4IZQ0"/>
<sequence length="389" mass="42051">MPAASSFTVRARSGRARAATLTVRRKTLQTPACLLPGSNGVIPHVTGDLVATVAGASACYVALEAYIPLLTEPANRSAIDERRLADFTQRFPGGLLSYLRRCRKIGAVPVDDDDDGIQFHGLHPAPRCLRNELSHTKSHASATHSSGSVYRVSPATFARAAMTFGADVLVATPGRVTDDDRARHTTRHTCHLKEILEACRAVEDRPSVFAYVDAPCVDSIVGTFDSDVDGYIVPFAATHDAVNVPDHKPRLAIGISSFADVVDAVLQGADVLDSSWLEPLSMAGTAIVIDEEAFERLDLKAWDRFADDLARLDTTCACFACQHGHTRAYISHLFAMDDLLGYVLLTMHNVAQLNRFCERLRGAIEAGRLAAFLAPYTPSITVPIHSTTA</sequence>
<feature type="domain" description="tRNA-guanine(15) transglycosylase-like" evidence="1">
    <location>
        <begin position="15"/>
        <end position="374"/>
    </location>
</feature>
<dbReference type="NCBIfam" id="TIGR00449">
    <property type="entry name" value="tgt_general"/>
    <property type="match status" value="1"/>
</dbReference>
<keyword evidence="3" id="KW-1185">Reference proteome</keyword>
<gene>
    <name evidence="2" type="ORF">PBRA_008145</name>
</gene>
<dbReference type="Pfam" id="PF01702">
    <property type="entry name" value="TGT"/>
    <property type="match status" value="1"/>
</dbReference>
<accession>A0A0G4IZQ0</accession>
<dbReference type="Gene3D" id="3.20.20.105">
    <property type="entry name" value="Queuine tRNA-ribosyltransferase-like"/>
    <property type="match status" value="1"/>
</dbReference>
<evidence type="ECO:0000259" key="1">
    <source>
        <dbReference type="Pfam" id="PF01702"/>
    </source>
</evidence>
<organism evidence="2 3">
    <name type="scientific">Plasmodiophora brassicae</name>
    <name type="common">Clubroot disease agent</name>
    <dbReference type="NCBI Taxonomy" id="37360"/>
    <lineage>
        <taxon>Eukaryota</taxon>
        <taxon>Sar</taxon>
        <taxon>Rhizaria</taxon>
        <taxon>Endomyxa</taxon>
        <taxon>Phytomyxea</taxon>
        <taxon>Plasmodiophorida</taxon>
        <taxon>Plasmodiophoridae</taxon>
        <taxon>Plasmodiophora</taxon>
    </lineage>
</organism>
<reference evidence="2 3" key="1">
    <citation type="submission" date="2015-02" db="EMBL/GenBank/DDBJ databases">
        <authorList>
            <person name="Chooi Y.-H."/>
        </authorList>
    </citation>
    <scope>NUCLEOTIDE SEQUENCE [LARGE SCALE GENOMIC DNA]</scope>
    <source>
        <strain evidence="2">E3</strain>
    </source>
</reference>
<protein>
    <recommendedName>
        <fullName evidence="1">tRNA-guanine(15) transglycosylase-like domain-containing protein</fullName>
    </recommendedName>
</protein>
<dbReference type="SUPFAM" id="SSF51713">
    <property type="entry name" value="tRNA-guanine transglycosylase"/>
    <property type="match status" value="1"/>
</dbReference>
<name>A0A0G4IZQ0_PLABS</name>
<evidence type="ECO:0000313" key="3">
    <source>
        <dbReference type="Proteomes" id="UP000039324"/>
    </source>
</evidence>
<dbReference type="PANTHER" id="PTHR46064:SF1">
    <property type="entry name" value="QUEUINE TRNA-RIBOSYLTRANSFERASE ACCESSORY SUBUNIT 2"/>
    <property type="match status" value="1"/>
</dbReference>
<dbReference type="InterPro" id="IPR002616">
    <property type="entry name" value="tRNA_ribo_trans-like"/>
</dbReference>
<dbReference type="InterPro" id="IPR050852">
    <property type="entry name" value="Queuine_tRNA-ribosyltrfase"/>
</dbReference>
<dbReference type="AlphaFoldDB" id="A0A0G4IZQ0"/>
<dbReference type="GO" id="GO:0006400">
    <property type="term" value="P:tRNA modification"/>
    <property type="evidence" value="ECO:0007669"/>
    <property type="project" value="InterPro"/>
</dbReference>
<proteinExistence type="predicted"/>
<dbReference type="InterPro" id="IPR036511">
    <property type="entry name" value="TGT-like_sf"/>
</dbReference>
<dbReference type="Proteomes" id="UP000039324">
    <property type="component" value="Unassembled WGS sequence"/>
</dbReference>
<dbReference type="EMBL" id="CDSF01000103">
    <property type="protein sequence ID" value="CEP00833.1"/>
    <property type="molecule type" value="Genomic_DNA"/>
</dbReference>
<evidence type="ECO:0000313" key="2">
    <source>
        <dbReference type="EMBL" id="CEP00833.1"/>
    </source>
</evidence>
<dbReference type="PANTHER" id="PTHR46064">
    <property type="entry name" value="QUEUINE TRNA-RIBOSYLTRANSFERASE ACCESSORY SUBUNIT 2"/>
    <property type="match status" value="1"/>
</dbReference>
<dbReference type="OrthoDB" id="27601at2759"/>